<dbReference type="InterPro" id="IPR019793">
    <property type="entry name" value="Peroxidases_heam-ligand_BS"/>
</dbReference>
<dbReference type="InterPro" id="IPR019794">
    <property type="entry name" value="Peroxidases_AS"/>
</dbReference>
<evidence type="ECO:0000256" key="10">
    <source>
        <dbReference type="PIRSR" id="PIRSR600823-2"/>
    </source>
</evidence>
<feature type="binding site" evidence="11">
    <location>
        <position position="70"/>
    </location>
    <ligand>
        <name>Ca(2+)</name>
        <dbReference type="ChEBI" id="CHEBI:29108"/>
        <label>1</label>
    </ligand>
</feature>
<evidence type="ECO:0000256" key="14">
    <source>
        <dbReference type="SAM" id="SignalP"/>
    </source>
</evidence>
<comment type="caution">
    <text evidence="16">The sequence shown here is derived from an EMBL/GenBank/DDBJ whole genome shotgun (WGS) entry which is preliminary data.</text>
</comment>
<evidence type="ECO:0000313" key="17">
    <source>
        <dbReference type="Proteomes" id="UP001605036"/>
    </source>
</evidence>
<feature type="site" description="Transition state stabilizer" evidence="12">
    <location>
        <position position="60"/>
    </location>
</feature>
<dbReference type="Gene3D" id="1.10.520.10">
    <property type="match status" value="1"/>
</dbReference>
<evidence type="ECO:0000256" key="12">
    <source>
        <dbReference type="PIRSR" id="PIRSR600823-4"/>
    </source>
</evidence>
<feature type="disulfide bond" evidence="13">
    <location>
        <begin position="33"/>
        <end position="110"/>
    </location>
</feature>
<evidence type="ECO:0000256" key="8">
    <source>
        <dbReference type="ARBA" id="ARBA00023157"/>
    </source>
</evidence>
<dbReference type="GO" id="GO:0140825">
    <property type="term" value="F:lactoperoxidase activity"/>
    <property type="evidence" value="ECO:0007669"/>
    <property type="project" value="UniProtKB-EC"/>
</dbReference>
<sequence>MANLKLIATLLLLALAASSARAQLSDNFYSSSCPNALAKVKEVVGTWISSDSTLAPSLLRLHFHDCWIRGCDGSVLLDTANGEKSAFGNVNSLRGFEVIDDIKTQVEALCPGVVSCSDILATAARDGMVQFSGAAINWAVQTGRRDGVVSSASEANADLPPPFSNFNSLVSNFQNKGFTSREMIVLSGSHTVGRSHCSTIQSRLYNFSSTASTDPSMDSPPSQRL</sequence>
<feature type="binding site" evidence="11">
    <location>
        <position position="83"/>
    </location>
    <ligand>
        <name>Ca(2+)</name>
        <dbReference type="ChEBI" id="CHEBI:29108"/>
        <label>1</label>
    </ligand>
</feature>
<feature type="binding site" evidence="11">
    <location>
        <position position="191"/>
    </location>
    <ligand>
        <name>Ca(2+)</name>
        <dbReference type="ChEBI" id="CHEBI:29108"/>
        <label>2</label>
    </ligand>
</feature>
<accession>A0ABD1XHP6</accession>
<dbReference type="PRINTS" id="PR00461">
    <property type="entry name" value="PLPEROXIDASE"/>
</dbReference>
<dbReference type="Pfam" id="PF00141">
    <property type="entry name" value="peroxidase"/>
    <property type="match status" value="1"/>
</dbReference>
<feature type="binding site" evidence="11">
    <location>
        <position position="74"/>
    </location>
    <ligand>
        <name>Ca(2+)</name>
        <dbReference type="ChEBI" id="CHEBI:29108"/>
        <label>1</label>
    </ligand>
</feature>
<dbReference type="AlphaFoldDB" id="A0ABD1XHP6"/>
<feature type="signal peptide" evidence="14">
    <location>
        <begin position="1"/>
        <end position="22"/>
    </location>
</feature>
<evidence type="ECO:0000256" key="9">
    <source>
        <dbReference type="PIRSR" id="PIRSR600823-1"/>
    </source>
</evidence>
<dbReference type="InterPro" id="IPR000823">
    <property type="entry name" value="Peroxidase_pln"/>
</dbReference>
<keyword evidence="11" id="KW-0106">Calcium</keyword>
<name>A0ABD1XHP6_9MARC</name>
<dbReference type="PROSITE" id="PS00435">
    <property type="entry name" value="PEROXIDASE_1"/>
    <property type="match status" value="1"/>
</dbReference>
<proteinExistence type="inferred from homology"/>
<dbReference type="Gene3D" id="1.10.420.10">
    <property type="entry name" value="Peroxidase, domain 2"/>
    <property type="match status" value="1"/>
</dbReference>
<evidence type="ECO:0000256" key="7">
    <source>
        <dbReference type="ARBA" id="ARBA00023004"/>
    </source>
</evidence>
<dbReference type="InterPro" id="IPR002016">
    <property type="entry name" value="Haem_peroxidase"/>
</dbReference>
<evidence type="ECO:0000256" key="4">
    <source>
        <dbReference type="ARBA" id="ARBA00022617"/>
    </source>
</evidence>
<keyword evidence="17" id="KW-1185">Reference proteome</keyword>
<dbReference type="PANTHER" id="PTHR31235">
    <property type="entry name" value="PEROXIDASE 25-RELATED"/>
    <property type="match status" value="1"/>
</dbReference>
<comment type="cofactor">
    <cofactor evidence="11">
        <name>Ca(2+)</name>
        <dbReference type="ChEBI" id="CHEBI:29108"/>
    </cofactor>
    <text evidence="11">Binds 2 calcium ions per subunit.</text>
</comment>
<dbReference type="GO" id="GO:0046872">
    <property type="term" value="F:metal ion binding"/>
    <property type="evidence" value="ECO:0007669"/>
    <property type="project" value="UniProtKB-KW"/>
</dbReference>
<feature type="binding site" evidence="11">
    <location>
        <position position="72"/>
    </location>
    <ligand>
        <name>Ca(2+)</name>
        <dbReference type="ChEBI" id="CHEBI:29108"/>
        <label>1</label>
    </ligand>
</feature>
<keyword evidence="14" id="KW-0732">Signal</keyword>
<dbReference type="PROSITE" id="PS50873">
    <property type="entry name" value="PEROXIDASE_4"/>
    <property type="match status" value="1"/>
</dbReference>
<evidence type="ECO:0000259" key="15">
    <source>
        <dbReference type="PROSITE" id="PS50873"/>
    </source>
</evidence>
<dbReference type="InterPro" id="IPR033905">
    <property type="entry name" value="Secretory_peroxidase"/>
</dbReference>
<feature type="chain" id="PRO_5044752859" description="Plant heme peroxidase family profile domain-containing protein" evidence="14">
    <location>
        <begin position="23"/>
        <end position="225"/>
    </location>
</feature>
<feature type="active site" description="Proton acceptor" evidence="9">
    <location>
        <position position="64"/>
    </location>
</feature>
<evidence type="ECO:0000256" key="3">
    <source>
        <dbReference type="ARBA" id="ARBA00022559"/>
    </source>
</evidence>
<feature type="disulfide bond" evidence="13">
    <location>
        <begin position="66"/>
        <end position="71"/>
    </location>
</feature>
<feature type="binding site" evidence="10">
    <location>
        <position position="160"/>
    </location>
    <ligand>
        <name>substrate</name>
    </ligand>
</feature>
<dbReference type="Proteomes" id="UP001605036">
    <property type="component" value="Unassembled WGS sequence"/>
</dbReference>
<comment type="similarity">
    <text evidence="2">Belongs to the peroxidase family. Ascorbate peroxidase subfamily.</text>
</comment>
<dbReference type="InterPro" id="IPR010255">
    <property type="entry name" value="Haem_peroxidase_sf"/>
</dbReference>
<keyword evidence="5 11" id="KW-0479">Metal-binding</keyword>
<keyword evidence="7 11" id="KW-0408">Iron</keyword>
<protein>
    <recommendedName>
        <fullName evidence="15">Plant heme peroxidase family profile domain-containing protein</fullName>
    </recommendedName>
</protein>
<reference evidence="16 17" key="1">
    <citation type="submission" date="2024-09" db="EMBL/GenBank/DDBJ databases">
        <title>Chromosome-scale assembly of Riccia fluitans.</title>
        <authorList>
            <person name="Paukszto L."/>
            <person name="Sawicki J."/>
            <person name="Karawczyk K."/>
            <person name="Piernik-Szablinska J."/>
            <person name="Szczecinska M."/>
            <person name="Mazdziarz M."/>
        </authorList>
    </citation>
    <scope>NUCLEOTIDE SEQUENCE [LARGE SCALE GENOMIC DNA]</scope>
    <source>
        <strain evidence="16">Rf_01</strain>
        <tissue evidence="16">Aerial parts of the thallus</tissue>
    </source>
</reference>
<feature type="binding site" description="axial binding residue" evidence="11">
    <location>
        <position position="190"/>
    </location>
    <ligand>
        <name>heme b</name>
        <dbReference type="ChEBI" id="CHEBI:60344"/>
    </ligand>
    <ligandPart>
        <name>Fe</name>
        <dbReference type="ChEBI" id="CHEBI:18248"/>
    </ligandPart>
</feature>
<evidence type="ECO:0000313" key="16">
    <source>
        <dbReference type="EMBL" id="KAL2608466.1"/>
    </source>
</evidence>
<keyword evidence="4" id="KW-0349">Heme</keyword>
<dbReference type="PROSITE" id="PS00436">
    <property type="entry name" value="PEROXIDASE_2"/>
    <property type="match status" value="1"/>
</dbReference>
<evidence type="ECO:0000256" key="13">
    <source>
        <dbReference type="PIRSR" id="PIRSR600823-5"/>
    </source>
</evidence>
<dbReference type="PRINTS" id="PR00458">
    <property type="entry name" value="PEROXIDASE"/>
</dbReference>
<keyword evidence="3" id="KW-0575">Peroxidase</keyword>
<dbReference type="EMBL" id="JBHFFA010000008">
    <property type="protein sequence ID" value="KAL2608466.1"/>
    <property type="molecule type" value="Genomic_DNA"/>
</dbReference>
<evidence type="ECO:0000256" key="6">
    <source>
        <dbReference type="ARBA" id="ARBA00023002"/>
    </source>
</evidence>
<gene>
    <name evidence="16" type="ORF">R1flu_027039</name>
</gene>
<evidence type="ECO:0000256" key="5">
    <source>
        <dbReference type="ARBA" id="ARBA00022723"/>
    </source>
</evidence>
<keyword evidence="6" id="KW-0560">Oxidoreductase</keyword>
<dbReference type="CDD" id="cd00693">
    <property type="entry name" value="secretory_peroxidase"/>
    <property type="match status" value="1"/>
</dbReference>
<feature type="binding site" evidence="11">
    <location>
        <position position="65"/>
    </location>
    <ligand>
        <name>Ca(2+)</name>
        <dbReference type="ChEBI" id="CHEBI:29108"/>
        <label>1</label>
    </ligand>
</feature>
<evidence type="ECO:0000256" key="1">
    <source>
        <dbReference type="ARBA" id="ARBA00000189"/>
    </source>
</evidence>
<feature type="domain" description="Plant heme peroxidase family profile" evidence="15">
    <location>
        <begin position="23"/>
        <end position="225"/>
    </location>
</feature>
<comment type="cofactor">
    <cofactor evidence="11">
        <name>heme b</name>
        <dbReference type="ChEBI" id="CHEBI:60344"/>
    </cofactor>
    <text evidence="11">Binds 1 heme b (iron(II)-protoporphyrin IX) group per subunit.</text>
</comment>
<evidence type="ECO:0000256" key="2">
    <source>
        <dbReference type="ARBA" id="ARBA00006873"/>
    </source>
</evidence>
<comment type="catalytic activity">
    <reaction evidence="1">
        <text>2 a phenolic donor + H2O2 = 2 a phenolic radical donor + 2 H2O</text>
        <dbReference type="Rhea" id="RHEA:56136"/>
        <dbReference type="ChEBI" id="CHEBI:15377"/>
        <dbReference type="ChEBI" id="CHEBI:16240"/>
        <dbReference type="ChEBI" id="CHEBI:139520"/>
        <dbReference type="ChEBI" id="CHEBI:139521"/>
        <dbReference type="EC" id="1.11.1.7"/>
    </reaction>
</comment>
<evidence type="ECO:0000256" key="11">
    <source>
        <dbReference type="PIRSR" id="PIRSR600823-3"/>
    </source>
</evidence>
<organism evidence="16 17">
    <name type="scientific">Riccia fluitans</name>
    <dbReference type="NCBI Taxonomy" id="41844"/>
    <lineage>
        <taxon>Eukaryota</taxon>
        <taxon>Viridiplantae</taxon>
        <taxon>Streptophyta</taxon>
        <taxon>Embryophyta</taxon>
        <taxon>Marchantiophyta</taxon>
        <taxon>Marchantiopsida</taxon>
        <taxon>Marchantiidae</taxon>
        <taxon>Marchantiales</taxon>
        <taxon>Ricciaceae</taxon>
        <taxon>Riccia</taxon>
    </lineage>
</organism>
<keyword evidence="8 13" id="KW-1015">Disulfide bond</keyword>
<dbReference type="SUPFAM" id="SSF48113">
    <property type="entry name" value="Heme-dependent peroxidases"/>
    <property type="match status" value="1"/>
</dbReference>